<keyword evidence="1" id="KW-0614">Plasmid</keyword>
<protein>
    <submittedName>
        <fullName evidence="1">Uncharacterized protein</fullName>
    </submittedName>
</protein>
<dbReference type="AlphaFoldDB" id="A0A517CM57"/>
<dbReference type="EMBL" id="CP041918">
    <property type="protein sequence ID" value="QDR66099.1"/>
    <property type="molecule type" value="Genomic_DNA"/>
</dbReference>
<dbReference type="RefSeq" id="WP_152292147.1">
    <property type="nucleotide sequence ID" value="NZ_CP041918.1"/>
</dbReference>
<proteinExistence type="predicted"/>
<geneLocation type="plasmid" evidence="1">
    <name>pSSLNP162</name>
</geneLocation>
<sequence>MNTQALKFVYNNNIYTLTKHNIGKGYSCIVVFENGVFLGLLDLPVNEQIENVLLDTASKIKKDVTFLEKAHA</sequence>
<name>A0A517CM57_MAMSC</name>
<evidence type="ECO:0000313" key="1">
    <source>
        <dbReference type="EMBL" id="QDR66099.1"/>
    </source>
</evidence>
<organism evidence="1">
    <name type="scientific">Mammaliicoccus sciuri</name>
    <name type="common">Staphylococcus sciuri</name>
    <dbReference type="NCBI Taxonomy" id="1296"/>
    <lineage>
        <taxon>Bacteria</taxon>
        <taxon>Bacillati</taxon>
        <taxon>Bacillota</taxon>
        <taxon>Bacilli</taxon>
        <taxon>Bacillales</taxon>
        <taxon>Staphylococcaceae</taxon>
        <taxon>Mammaliicoccus</taxon>
    </lineage>
</organism>
<reference evidence="1" key="1">
    <citation type="submission" date="2019-07" db="EMBL/GenBank/DDBJ databases">
        <title>Draft Genome Sequence of Megaplasmid-Bearing Staphylococcus scuiri strain B9-58B Isolated from Retail Pork.</title>
        <authorList>
            <person name="Neyaz L."/>
            <person name="Karki A.B."/>
            <person name="Fakhr M.K."/>
        </authorList>
    </citation>
    <scope>NUCLEOTIDE SEQUENCE</scope>
    <source>
        <strain evidence="1">B9-58B</strain>
        <plasmid evidence="1">pSSLNP162</plasmid>
    </source>
</reference>
<gene>
    <name evidence="1" type="ORF">FPV13_14455</name>
</gene>
<accession>A0A517CM57</accession>